<dbReference type="Proteomes" id="UP000251314">
    <property type="component" value="Unassembled WGS sequence"/>
</dbReference>
<name>A0A329T168_9STRA</name>
<dbReference type="Proteomes" id="UP000735874">
    <property type="component" value="Unassembled WGS sequence"/>
</dbReference>
<reference evidence="1" key="2">
    <citation type="submission" date="2018-10" db="EMBL/GenBank/DDBJ databases">
        <title>Effector identification in a new, highly contiguous assembly of the strawberry crown rot pathogen Phytophthora cactorum.</title>
        <authorList>
            <person name="Armitage A.D."/>
            <person name="Nellist C.F."/>
            <person name="Bates H."/>
            <person name="Vickerstaff R.J."/>
            <person name="Harrison R.J."/>
        </authorList>
    </citation>
    <scope>NUCLEOTIDE SEQUENCE</scope>
    <source>
        <strain evidence="1">15-7</strain>
        <strain evidence="2">4032</strain>
        <strain evidence="3">4040</strain>
        <strain evidence="4">P415</strain>
    </source>
</reference>
<dbReference type="VEuPathDB" id="FungiDB:PC110_g1387"/>
<evidence type="ECO:0000313" key="3">
    <source>
        <dbReference type="EMBL" id="KAG2897884.1"/>
    </source>
</evidence>
<protein>
    <submittedName>
        <fullName evidence="5">Uncharacterized protein</fullName>
    </submittedName>
</protein>
<dbReference type="Proteomes" id="UP000774804">
    <property type="component" value="Unassembled WGS sequence"/>
</dbReference>
<dbReference type="AlphaFoldDB" id="A0A329T168"/>
<dbReference type="EMBL" id="RCMI01001277">
    <property type="protein sequence ID" value="KAG2887344.1"/>
    <property type="molecule type" value="Genomic_DNA"/>
</dbReference>
<proteinExistence type="predicted"/>
<evidence type="ECO:0000313" key="2">
    <source>
        <dbReference type="EMBL" id="KAG2887344.1"/>
    </source>
</evidence>
<dbReference type="OrthoDB" id="131011at2759"/>
<evidence type="ECO:0000313" key="5">
    <source>
        <dbReference type="EMBL" id="RAW42510.1"/>
    </source>
</evidence>
<evidence type="ECO:0000313" key="6">
    <source>
        <dbReference type="Proteomes" id="UP000251314"/>
    </source>
</evidence>
<organism evidence="5 6">
    <name type="scientific">Phytophthora cactorum</name>
    <dbReference type="NCBI Taxonomy" id="29920"/>
    <lineage>
        <taxon>Eukaryota</taxon>
        <taxon>Sar</taxon>
        <taxon>Stramenopiles</taxon>
        <taxon>Oomycota</taxon>
        <taxon>Peronosporomycetes</taxon>
        <taxon>Peronosporales</taxon>
        <taxon>Peronosporaceae</taxon>
        <taxon>Phytophthora</taxon>
    </lineage>
</organism>
<dbReference type="EMBL" id="RCMK01001282">
    <property type="protein sequence ID" value="KAG2897884.1"/>
    <property type="molecule type" value="Genomic_DNA"/>
</dbReference>
<keyword evidence="6" id="KW-1185">Reference proteome</keyword>
<evidence type="ECO:0000313" key="1">
    <source>
        <dbReference type="EMBL" id="KAG2833366.1"/>
    </source>
</evidence>
<gene>
    <name evidence="5" type="ORF">PC110_g1387</name>
    <name evidence="1" type="ORF">PC113_g20588</name>
    <name evidence="2" type="ORF">PC115_g20385</name>
    <name evidence="3" type="ORF">PC117_g22702</name>
    <name evidence="4" type="ORF">PC118_g20045</name>
</gene>
<dbReference type="EMBL" id="MJFZ01000015">
    <property type="protein sequence ID" value="RAW42510.1"/>
    <property type="molecule type" value="Genomic_DNA"/>
</dbReference>
<evidence type="ECO:0000313" key="4">
    <source>
        <dbReference type="EMBL" id="KAG2964903.1"/>
    </source>
</evidence>
<dbReference type="EMBL" id="RCMG01001208">
    <property type="protein sequence ID" value="KAG2833366.1"/>
    <property type="molecule type" value="Genomic_DNA"/>
</dbReference>
<comment type="caution">
    <text evidence="5">The sequence shown here is derived from an EMBL/GenBank/DDBJ whole genome shotgun (WGS) entry which is preliminary data.</text>
</comment>
<dbReference type="Proteomes" id="UP000697107">
    <property type="component" value="Unassembled WGS sequence"/>
</dbReference>
<accession>A0A329T168</accession>
<reference evidence="5 6" key="1">
    <citation type="submission" date="2018-01" db="EMBL/GenBank/DDBJ databases">
        <title>Draft genome of the strawberry crown rot pathogen Phytophthora cactorum.</title>
        <authorList>
            <person name="Armitage A.D."/>
            <person name="Lysoe E."/>
            <person name="Nellist C.F."/>
            <person name="Harrison R.J."/>
            <person name="Brurberg M.B."/>
        </authorList>
    </citation>
    <scope>NUCLEOTIDE SEQUENCE [LARGE SCALE GENOMIC DNA]</scope>
    <source>
        <strain evidence="5 6">10300</strain>
    </source>
</reference>
<dbReference type="Proteomes" id="UP000736787">
    <property type="component" value="Unassembled WGS sequence"/>
</dbReference>
<dbReference type="EMBL" id="RCML01001162">
    <property type="protein sequence ID" value="KAG2964903.1"/>
    <property type="molecule type" value="Genomic_DNA"/>
</dbReference>
<sequence>MAGQGEPSVEPALVALECKYQEQLCPCMSARIFY</sequence>